<sequence length="399" mass="47402">MIPKKKLTQKFTADSKINHASQHTETPREKQYYSVREAAECIMVFDGSNENAKSFIRACENARGLVHPTDIPYLSRIIRSRIRGDADIYLSYVDTDFDEIIHEIKQIYVLPQRKRKWRNELAFVKQESYETPLQYGLRIEKMVKHVKEKIRENNNPEIAISLIQDLEDTVLDSFVAGLKNKELENKVNYTRPKSLLEAIGNTRIIWDCIKHKRVTFSLNFNDVYRSSDRLRRTYYDYPYRTNHDEENFMPTYATNRSQSYSNVDTYTDRQRQYKTNNVEYEYLPDDASDSHYAHGQNKIVFPDIFCEYCKHSGHVIEECRAFIISRQYCERCEIRGHNLNECHRIQKPSNIQSDDYPFIHGRVYTFYHREQVVGEYKTLTMKIKNTVNTTEFFIDTFAN</sequence>
<dbReference type="EMBL" id="JAUDFV010000141">
    <property type="protein sequence ID" value="KAL2722297.1"/>
    <property type="molecule type" value="Genomic_DNA"/>
</dbReference>
<dbReference type="AlphaFoldDB" id="A0ABD2ANU5"/>
<reference evidence="1 2" key="1">
    <citation type="journal article" date="2024" name="Ann. Entomol. Soc. Am.">
        <title>Genomic analyses of the southern and eastern yellowjacket wasps (Hymenoptera: Vespidae) reveal evolutionary signatures of social life.</title>
        <authorList>
            <person name="Catto M.A."/>
            <person name="Caine P.B."/>
            <person name="Orr S.E."/>
            <person name="Hunt B.G."/>
            <person name="Goodisman M.A.D."/>
        </authorList>
    </citation>
    <scope>NUCLEOTIDE SEQUENCE [LARGE SCALE GENOMIC DNA]</scope>
    <source>
        <strain evidence="1">233</strain>
        <tissue evidence="1">Head and thorax</tissue>
    </source>
</reference>
<evidence type="ECO:0000313" key="1">
    <source>
        <dbReference type="EMBL" id="KAL2722297.1"/>
    </source>
</evidence>
<accession>A0ABD2ANU5</accession>
<evidence type="ECO:0008006" key="3">
    <source>
        <dbReference type="Google" id="ProtNLM"/>
    </source>
</evidence>
<comment type="caution">
    <text evidence="1">The sequence shown here is derived from an EMBL/GenBank/DDBJ whole genome shotgun (WGS) entry which is preliminary data.</text>
</comment>
<proteinExistence type="predicted"/>
<gene>
    <name evidence="1" type="ORF">V1478_009160</name>
</gene>
<protein>
    <recommendedName>
        <fullName evidence="3">Polyprotein</fullName>
    </recommendedName>
</protein>
<dbReference type="Proteomes" id="UP001607302">
    <property type="component" value="Unassembled WGS sequence"/>
</dbReference>
<name>A0ABD2ANU5_VESSQ</name>
<evidence type="ECO:0000313" key="2">
    <source>
        <dbReference type="Proteomes" id="UP001607302"/>
    </source>
</evidence>
<organism evidence="1 2">
    <name type="scientific">Vespula squamosa</name>
    <name type="common">Southern yellow jacket</name>
    <name type="synonym">Wasp</name>
    <dbReference type="NCBI Taxonomy" id="30214"/>
    <lineage>
        <taxon>Eukaryota</taxon>
        <taxon>Metazoa</taxon>
        <taxon>Ecdysozoa</taxon>
        <taxon>Arthropoda</taxon>
        <taxon>Hexapoda</taxon>
        <taxon>Insecta</taxon>
        <taxon>Pterygota</taxon>
        <taxon>Neoptera</taxon>
        <taxon>Endopterygota</taxon>
        <taxon>Hymenoptera</taxon>
        <taxon>Apocrita</taxon>
        <taxon>Aculeata</taxon>
        <taxon>Vespoidea</taxon>
        <taxon>Vespidae</taxon>
        <taxon>Vespinae</taxon>
        <taxon>Vespula</taxon>
    </lineage>
</organism>
<keyword evidence="2" id="KW-1185">Reference proteome</keyword>